<gene>
    <name evidence="4" type="ORF">ALP52_05124</name>
</gene>
<evidence type="ECO:0000256" key="2">
    <source>
        <dbReference type="SAM" id="MobiDB-lite"/>
    </source>
</evidence>
<dbReference type="Gene3D" id="3.40.50.720">
    <property type="entry name" value="NAD(P)-binding Rossmann-like Domain"/>
    <property type="match status" value="1"/>
</dbReference>
<dbReference type="Gene3D" id="3.90.180.10">
    <property type="entry name" value="Medium-chain alcohol dehydrogenases, catalytic domain"/>
    <property type="match status" value="1"/>
</dbReference>
<accession>A0A3M5ITQ1</accession>
<dbReference type="Pfam" id="PF00107">
    <property type="entry name" value="ADH_zinc_N"/>
    <property type="match status" value="1"/>
</dbReference>
<evidence type="ECO:0000313" key="4">
    <source>
        <dbReference type="EMBL" id="RMT13884.1"/>
    </source>
</evidence>
<feature type="domain" description="Enoyl reductase (ER)" evidence="3">
    <location>
        <begin position="67"/>
        <end position="355"/>
    </location>
</feature>
<dbReference type="Proteomes" id="UP000276194">
    <property type="component" value="Unassembled WGS sequence"/>
</dbReference>
<comment type="caution">
    <text evidence="4">The sequence shown here is derived from an EMBL/GenBank/DDBJ whole genome shotgun (WGS) entry which is preliminary data.</text>
</comment>
<proteinExistence type="predicted"/>
<evidence type="ECO:0000256" key="1">
    <source>
        <dbReference type="ARBA" id="ARBA00022857"/>
    </source>
</evidence>
<dbReference type="SUPFAM" id="SSF50129">
    <property type="entry name" value="GroES-like"/>
    <property type="match status" value="1"/>
</dbReference>
<name>A0A3M5ITQ1_PSEA0</name>
<dbReference type="InterPro" id="IPR036291">
    <property type="entry name" value="NAD(P)-bd_dom_sf"/>
</dbReference>
<dbReference type="InterPro" id="IPR011032">
    <property type="entry name" value="GroES-like_sf"/>
</dbReference>
<evidence type="ECO:0000313" key="5">
    <source>
        <dbReference type="Proteomes" id="UP000276194"/>
    </source>
</evidence>
<reference evidence="4 5" key="1">
    <citation type="submission" date="2018-08" db="EMBL/GenBank/DDBJ databases">
        <title>Recombination of ecologically and evolutionarily significant loci maintains genetic cohesion in the Pseudomonas syringae species complex.</title>
        <authorList>
            <person name="Dillon M."/>
            <person name="Thakur S."/>
            <person name="Almeida R.N.D."/>
            <person name="Weir B.S."/>
            <person name="Guttman D.S."/>
        </authorList>
    </citation>
    <scope>NUCLEOTIDE SEQUENCE [LARGE SCALE GENOMIC DNA]</scope>
    <source>
        <strain evidence="4 5">ICMP 6941</strain>
    </source>
</reference>
<feature type="region of interest" description="Disordered" evidence="2">
    <location>
        <begin position="1"/>
        <end position="25"/>
    </location>
</feature>
<dbReference type="SUPFAM" id="SSF51735">
    <property type="entry name" value="NAD(P)-binding Rossmann-fold domains"/>
    <property type="match status" value="1"/>
</dbReference>
<dbReference type="CDD" id="cd05289">
    <property type="entry name" value="MDR_like_2"/>
    <property type="match status" value="1"/>
</dbReference>
<dbReference type="PANTHER" id="PTHR44154">
    <property type="entry name" value="QUINONE OXIDOREDUCTASE"/>
    <property type="match status" value="1"/>
</dbReference>
<dbReference type="PANTHER" id="PTHR44154:SF1">
    <property type="entry name" value="QUINONE OXIDOREDUCTASE"/>
    <property type="match status" value="1"/>
</dbReference>
<organism evidence="4 5">
    <name type="scientific">Pseudomonas amygdali pv. mori</name>
    <dbReference type="NCBI Taxonomy" id="34065"/>
    <lineage>
        <taxon>Bacteria</taxon>
        <taxon>Pseudomonadati</taxon>
        <taxon>Pseudomonadota</taxon>
        <taxon>Gammaproteobacteria</taxon>
        <taxon>Pseudomonadales</taxon>
        <taxon>Pseudomonadaceae</taxon>
        <taxon>Pseudomonas</taxon>
        <taxon>Pseudomonas amygdali</taxon>
    </lineage>
</organism>
<protein>
    <submittedName>
        <fullName evidence="4">Alcohol dehydrogenase zinc-binding domain protein</fullName>
    </submittedName>
</protein>
<dbReference type="AlphaFoldDB" id="A0A3M5ITQ1"/>
<dbReference type="InterPro" id="IPR020843">
    <property type="entry name" value="ER"/>
</dbReference>
<dbReference type="SMART" id="SM00829">
    <property type="entry name" value="PKS_ER"/>
    <property type="match status" value="1"/>
</dbReference>
<evidence type="ECO:0000259" key="3">
    <source>
        <dbReference type="SMART" id="SM00829"/>
    </source>
</evidence>
<keyword evidence="1" id="KW-0521">NADP</keyword>
<dbReference type="GO" id="GO:0016491">
    <property type="term" value="F:oxidoreductase activity"/>
    <property type="evidence" value="ECO:0007669"/>
    <property type="project" value="InterPro"/>
</dbReference>
<dbReference type="InterPro" id="IPR013149">
    <property type="entry name" value="ADH-like_C"/>
</dbReference>
<sequence>MAHCFQTPRFPRDHQGPSAIGGISPASVSKSRCSEFMHSLTTGIPLPTVIDAVRGLLMKAVQFNEYGGTDVLKIVDIDPPHAGPGEVRIKVQAVGVNPIDWKIRAGYVHDFMPVTFPAGVGSEAAGIIDEVGEGVSGFAVGDVVFGYGRNTLAEQAVPRSWASVPRNMPIEVAGGLPVIVETATRILDHVNLKAGETLLITGAAGGVGSATIQMALHLGAIVIGTASAPKHEYLRSLGAVPTTYEPGLAARVQALAPNGVNAALDLAGAGSVPELVAIVGDASRVVSISDVSAPQHGVVFSAKSLDHPERAFKEAARLYEMGALDLRIEQTFSLGEVANAQAISAAGRVTGKLVITLA</sequence>
<dbReference type="EMBL" id="RBTD01000415">
    <property type="protein sequence ID" value="RMT13884.1"/>
    <property type="molecule type" value="Genomic_DNA"/>
</dbReference>
<dbReference type="InterPro" id="IPR051603">
    <property type="entry name" value="Zinc-ADH_QOR/CCCR"/>
</dbReference>
<dbReference type="Pfam" id="PF08240">
    <property type="entry name" value="ADH_N"/>
    <property type="match status" value="1"/>
</dbReference>
<dbReference type="InterPro" id="IPR013154">
    <property type="entry name" value="ADH-like_N"/>
</dbReference>